<evidence type="ECO:0000256" key="5">
    <source>
        <dbReference type="ARBA" id="ARBA00023125"/>
    </source>
</evidence>
<reference evidence="9" key="1">
    <citation type="submission" date="2023-05" db="EMBL/GenBank/DDBJ databases">
        <title>Nepenthes gracilis genome sequencing.</title>
        <authorList>
            <person name="Fukushima K."/>
        </authorList>
    </citation>
    <scope>NUCLEOTIDE SEQUENCE</scope>
    <source>
        <strain evidence="9">SING2019-196</strain>
    </source>
</reference>
<organism evidence="9 10">
    <name type="scientific">Nepenthes gracilis</name>
    <name type="common">Slender pitcher plant</name>
    <dbReference type="NCBI Taxonomy" id="150966"/>
    <lineage>
        <taxon>Eukaryota</taxon>
        <taxon>Viridiplantae</taxon>
        <taxon>Streptophyta</taxon>
        <taxon>Embryophyta</taxon>
        <taxon>Tracheophyta</taxon>
        <taxon>Spermatophyta</taxon>
        <taxon>Magnoliopsida</taxon>
        <taxon>eudicotyledons</taxon>
        <taxon>Gunneridae</taxon>
        <taxon>Pentapetalae</taxon>
        <taxon>Caryophyllales</taxon>
        <taxon>Nepenthaceae</taxon>
        <taxon>Nepenthes</taxon>
    </lineage>
</organism>
<evidence type="ECO:0000256" key="8">
    <source>
        <dbReference type="SAM" id="MobiDB-lite"/>
    </source>
</evidence>
<dbReference type="GO" id="GO:0005634">
    <property type="term" value="C:nucleus"/>
    <property type="evidence" value="ECO:0007669"/>
    <property type="project" value="UniProtKB-SubCell"/>
</dbReference>
<feature type="region of interest" description="Disordered" evidence="8">
    <location>
        <begin position="158"/>
        <end position="207"/>
    </location>
</feature>
<dbReference type="AlphaFoldDB" id="A0AAD3SNU9"/>
<gene>
    <name evidence="9" type="ORF">Nepgr_015763</name>
</gene>
<dbReference type="GO" id="GO:0046872">
    <property type="term" value="F:metal ion binding"/>
    <property type="evidence" value="ECO:0007669"/>
    <property type="project" value="UniProtKB-KW"/>
</dbReference>
<dbReference type="PANTHER" id="PTHR31604">
    <property type="entry name" value="PROTEIN LATERAL ROOT PRIMORDIUM 1"/>
    <property type="match status" value="1"/>
</dbReference>
<evidence type="ECO:0000256" key="2">
    <source>
        <dbReference type="ARBA" id="ARBA00006911"/>
    </source>
</evidence>
<dbReference type="Proteomes" id="UP001279734">
    <property type="component" value="Unassembled WGS sequence"/>
</dbReference>
<feature type="compositionally biased region" description="Basic and acidic residues" evidence="8">
    <location>
        <begin position="192"/>
        <end position="204"/>
    </location>
</feature>
<feature type="region of interest" description="Disordered" evidence="8">
    <location>
        <begin position="79"/>
        <end position="110"/>
    </location>
</feature>
<keyword evidence="6" id="KW-0010">Activator</keyword>
<comment type="caution">
    <text evidence="9">The sequence shown here is derived from an EMBL/GenBank/DDBJ whole genome shotgun (WGS) entry which is preliminary data.</text>
</comment>
<evidence type="ECO:0000313" key="10">
    <source>
        <dbReference type="Proteomes" id="UP001279734"/>
    </source>
</evidence>
<accession>A0AAD3SNU9</accession>
<keyword evidence="7" id="KW-0539">Nucleus</keyword>
<name>A0AAD3SNU9_NEPGR</name>
<feature type="compositionally biased region" description="Polar residues" evidence="8">
    <location>
        <begin position="20"/>
        <end position="33"/>
    </location>
</feature>
<dbReference type="PANTHER" id="PTHR31604:SF2">
    <property type="entry name" value="PROTEIN SHI RELATED SEQUENCE 7"/>
    <property type="match status" value="1"/>
</dbReference>
<feature type="compositionally biased region" description="Low complexity" evidence="8">
    <location>
        <begin position="81"/>
        <end position="106"/>
    </location>
</feature>
<evidence type="ECO:0000313" key="9">
    <source>
        <dbReference type="EMBL" id="GMH13922.1"/>
    </source>
</evidence>
<dbReference type="GO" id="GO:0003700">
    <property type="term" value="F:DNA-binding transcription factor activity"/>
    <property type="evidence" value="ECO:0007669"/>
    <property type="project" value="InterPro"/>
</dbReference>
<comment type="subcellular location">
    <subcellularLocation>
        <location evidence="1">Nucleus</location>
    </subcellularLocation>
</comment>
<dbReference type="GO" id="GO:0045893">
    <property type="term" value="P:positive regulation of DNA-templated transcription"/>
    <property type="evidence" value="ECO:0007669"/>
    <property type="project" value="TreeGrafter"/>
</dbReference>
<proteinExistence type="inferred from homology"/>
<keyword evidence="5" id="KW-0238">DNA-binding</keyword>
<feature type="compositionally biased region" description="Low complexity" evidence="8">
    <location>
        <begin position="166"/>
        <end position="185"/>
    </location>
</feature>
<dbReference type="InterPro" id="IPR006510">
    <property type="entry name" value="Znf_LRP1"/>
</dbReference>
<dbReference type="InterPro" id="IPR006511">
    <property type="entry name" value="SHI_C"/>
</dbReference>
<feature type="region of interest" description="Disordered" evidence="8">
    <location>
        <begin position="275"/>
        <end position="294"/>
    </location>
</feature>
<evidence type="ECO:0000256" key="7">
    <source>
        <dbReference type="ARBA" id="ARBA00023242"/>
    </source>
</evidence>
<comment type="similarity">
    <text evidence="2">Belongs to the SHI protein family.</text>
</comment>
<feature type="region of interest" description="Disordered" evidence="8">
    <location>
        <begin position="1"/>
        <end position="33"/>
    </location>
</feature>
<keyword evidence="10" id="KW-1185">Reference proteome</keyword>
<evidence type="ECO:0000256" key="4">
    <source>
        <dbReference type="ARBA" id="ARBA00022833"/>
    </source>
</evidence>
<protein>
    <submittedName>
        <fullName evidence="9">Uncharacterized protein</fullName>
    </submittedName>
</protein>
<sequence>MAHFFSLDGSGDGSGSSTGRETPNQQQHNEIVNPWGNSSVILYRNEEIYQKGFEVWQQYMQTTHQHPRATPTKFHHQAYLGDSSAGSEPGAGPSSRSVPYSSSSNSRGMKQGALGGGINCQDCGNQAKKNCAHLRCRACCKNRGFDCPTHVKSTWVPASKRRERQQQLSATQQQHLPQQSQQQQLDVVSRGRGVENQKRQRENRNIGVPCSRLSTATLAGLEVGRDFPAELSSPAVFRCVRVSSVDDAEGHLAYQTAVSIGGHVFKGILYDQGPEARGGQSSSGGGGGQWQQHHPLTGSAAFAVPTAAAAGNISSVNAASETALLDPTIYSTSINDFLAGTQFFPSPRS</sequence>
<dbReference type="NCBIfam" id="TIGR01624">
    <property type="entry name" value="LRP1_Cterm"/>
    <property type="match status" value="1"/>
</dbReference>
<evidence type="ECO:0000256" key="3">
    <source>
        <dbReference type="ARBA" id="ARBA00022723"/>
    </source>
</evidence>
<dbReference type="EMBL" id="BSYO01000013">
    <property type="protein sequence ID" value="GMH13922.1"/>
    <property type="molecule type" value="Genomic_DNA"/>
</dbReference>
<keyword evidence="3" id="KW-0479">Metal-binding</keyword>
<dbReference type="GO" id="GO:0003677">
    <property type="term" value="F:DNA binding"/>
    <property type="evidence" value="ECO:0007669"/>
    <property type="project" value="UniProtKB-KW"/>
</dbReference>
<dbReference type="Pfam" id="PF05142">
    <property type="entry name" value="DUF702"/>
    <property type="match status" value="1"/>
</dbReference>
<dbReference type="InterPro" id="IPR007818">
    <property type="entry name" value="SHI"/>
</dbReference>
<keyword evidence="4" id="KW-0862">Zinc</keyword>
<dbReference type="NCBIfam" id="TIGR01623">
    <property type="entry name" value="put_zinc_LRP1"/>
    <property type="match status" value="1"/>
</dbReference>
<evidence type="ECO:0000256" key="6">
    <source>
        <dbReference type="ARBA" id="ARBA00023159"/>
    </source>
</evidence>
<evidence type="ECO:0000256" key="1">
    <source>
        <dbReference type="ARBA" id="ARBA00004123"/>
    </source>
</evidence>